<feature type="domain" description="Peptidase S1" evidence="4">
    <location>
        <begin position="32"/>
        <end position="340"/>
    </location>
</feature>
<gene>
    <name evidence="5" type="ORF">HKI87_06g44500</name>
</gene>
<dbReference type="PANTHER" id="PTHR24256">
    <property type="entry name" value="TRYPTASE-RELATED"/>
    <property type="match status" value="1"/>
</dbReference>
<keyword evidence="1" id="KW-1015">Disulfide bond</keyword>
<dbReference type="EMBL" id="CP151506">
    <property type="protein sequence ID" value="WZN62905.1"/>
    <property type="molecule type" value="Genomic_DNA"/>
</dbReference>
<evidence type="ECO:0000256" key="3">
    <source>
        <dbReference type="SAM" id="SignalP"/>
    </source>
</evidence>
<dbReference type="PROSITE" id="PS00135">
    <property type="entry name" value="TRYPSIN_SER"/>
    <property type="match status" value="1"/>
</dbReference>
<dbReference type="AlphaFoldDB" id="A0AAX4P963"/>
<keyword evidence="2" id="KW-0378">Hydrolase</keyword>
<dbReference type="Proteomes" id="UP001472866">
    <property type="component" value="Chromosome 06"/>
</dbReference>
<organism evidence="5 6">
    <name type="scientific">Chloropicon roscoffensis</name>
    <dbReference type="NCBI Taxonomy" id="1461544"/>
    <lineage>
        <taxon>Eukaryota</taxon>
        <taxon>Viridiplantae</taxon>
        <taxon>Chlorophyta</taxon>
        <taxon>Chloropicophyceae</taxon>
        <taxon>Chloropicales</taxon>
        <taxon>Chloropicaceae</taxon>
        <taxon>Chloropicon</taxon>
    </lineage>
</organism>
<keyword evidence="3" id="KW-0732">Signal</keyword>
<dbReference type="InterPro" id="IPR033116">
    <property type="entry name" value="TRYPSIN_SER"/>
</dbReference>
<dbReference type="InterPro" id="IPR001254">
    <property type="entry name" value="Trypsin_dom"/>
</dbReference>
<dbReference type="SUPFAM" id="SSF50494">
    <property type="entry name" value="Trypsin-like serine proteases"/>
    <property type="match status" value="1"/>
</dbReference>
<keyword evidence="2" id="KW-0645">Protease</keyword>
<protein>
    <submittedName>
        <fullName evidence="5">Peptidase S1 domain-containing protein</fullName>
    </submittedName>
</protein>
<keyword evidence="6" id="KW-1185">Reference proteome</keyword>
<dbReference type="InterPro" id="IPR051487">
    <property type="entry name" value="Ser/Thr_Proteases_Immune/Dev"/>
</dbReference>
<keyword evidence="2" id="KW-0720">Serine protease</keyword>
<evidence type="ECO:0000256" key="2">
    <source>
        <dbReference type="RuleBase" id="RU363034"/>
    </source>
</evidence>
<dbReference type="InterPro" id="IPR043504">
    <property type="entry name" value="Peptidase_S1_PA_chymotrypsin"/>
</dbReference>
<dbReference type="Gene3D" id="2.40.10.10">
    <property type="entry name" value="Trypsin-like serine proteases"/>
    <property type="match status" value="1"/>
</dbReference>
<evidence type="ECO:0000313" key="6">
    <source>
        <dbReference type="Proteomes" id="UP001472866"/>
    </source>
</evidence>
<name>A0AAX4P963_9CHLO</name>
<evidence type="ECO:0000259" key="4">
    <source>
        <dbReference type="PROSITE" id="PS50240"/>
    </source>
</evidence>
<dbReference type="InterPro" id="IPR018114">
    <property type="entry name" value="TRYPSIN_HIS"/>
</dbReference>
<feature type="signal peptide" evidence="3">
    <location>
        <begin position="1"/>
        <end position="26"/>
    </location>
</feature>
<dbReference type="PROSITE" id="PS50240">
    <property type="entry name" value="TRYPSIN_DOM"/>
    <property type="match status" value="1"/>
</dbReference>
<feature type="chain" id="PRO_5043769248" evidence="3">
    <location>
        <begin position="27"/>
        <end position="360"/>
    </location>
</feature>
<accession>A0AAX4P963</accession>
<dbReference type="GO" id="GO:0006508">
    <property type="term" value="P:proteolysis"/>
    <property type="evidence" value="ECO:0007669"/>
    <property type="project" value="UniProtKB-KW"/>
</dbReference>
<evidence type="ECO:0000313" key="5">
    <source>
        <dbReference type="EMBL" id="WZN62905.1"/>
    </source>
</evidence>
<evidence type="ECO:0000256" key="1">
    <source>
        <dbReference type="ARBA" id="ARBA00023157"/>
    </source>
</evidence>
<reference evidence="5 6" key="1">
    <citation type="submission" date="2024-03" db="EMBL/GenBank/DDBJ databases">
        <title>Complete genome sequence of the green alga Chloropicon roscoffensis RCC1871.</title>
        <authorList>
            <person name="Lemieux C."/>
            <person name="Pombert J.-F."/>
            <person name="Otis C."/>
            <person name="Turmel M."/>
        </authorList>
    </citation>
    <scope>NUCLEOTIDE SEQUENCE [LARGE SCALE GENOMIC DNA]</scope>
    <source>
        <strain evidence="5 6">RCC1871</strain>
    </source>
</reference>
<dbReference type="PROSITE" id="PS00134">
    <property type="entry name" value="TRYPSIN_HIS"/>
    <property type="match status" value="1"/>
</dbReference>
<dbReference type="InterPro" id="IPR009003">
    <property type="entry name" value="Peptidase_S1_PA"/>
</dbReference>
<dbReference type="GO" id="GO:0004252">
    <property type="term" value="F:serine-type endopeptidase activity"/>
    <property type="evidence" value="ECO:0007669"/>
    <property type="project" value="InterPro"/>
</dbReference>
<dbReference type="Pfam" id="PF00089">
    <property type="entry name" value="Trypsin"/>
    <property type="match status" value="1"/>
</dbReference>
<sequence length="360" mass="38773">MFVVEPPSSCVLLMAILVALASAARGTRELGIYGGDRATTEDYPFAAILCSRMYSGDWCDAICTASLVSPGVVMTAAHCFNDFMGLFELDNNFQGREAYERRVLSSYRVIFGENASGPHLTSKAVGVKKIVVAEPFSFEEGSSSWDVALVFLEDCNDEVEPIQMLSTSSSAESGPTWQQTPWSEVKILGWGDSEDFCVSPYRMMDYHDPLQVMSYNVTSCDDLAWCEEEGNCDEQKAMCLVTTNVASCGGDSGGPVFAELSAAGGEEALRVVEAFSGAAGGVSSRGRGGRFVQVGILSGGEILPLENHAGDPGTGEEGFRDEATAALVPAYEDWLRKYIQTDECLEKAGMTVDDLFLDLD</sequence>
<dbReference type="SMART" id="SM00020">
    <property type="entry name" value="Tryp_SPc"/>
    <property type="match status" value="1"/>
</dbReference>
<proteinExistence type="predicted"/>